<sequence>MSASPLPQASRLDRVGELQSRIRGMEATRLDSRAVPTHPAFADVLPGGTLREGTVVQVAGSTSLVMALLAGASQSGRWAAVVGLPDFGVEAAARFGIALDRLVLVPDPGGQWLTVAATLAEVIPVVAVRPSGRVSPAEASRLAARIRQRGSVLVAAGDWPGADTVLEVAASEWAGLEPGHGALREREVEVRVGGRGELARGRRARLRLPERGLAAARASAAEGADAPLAPVLPLERRAG</sequence>
<dbReference type="AlphaFoldDB" id="A0A5C1Y9V8"/>
<dbReference type="OrthoDB" id="3873597at2"/>
<evidence type="ECO:0000313" key="1">
    <source>
        <dbReference type="EMBL" id="QEO12983.1"/>
    </source>
</evidence>
<evidence type="ECO:0000313" key="2">
    <source>
        <dbReference type="Proteomes" id="UP000324678"/>
    </source>
</evidence>
<evidence type="ECO:0008006" key="3">
    <source>
        <dbReference type="Google" id="ProtNLM"/>
    </source>
</evidence>
<proteinExistence type="predicted"/>
<protein>
    <recommendedName>
        <fullName evidence="3">Protein ImuA</fullName>
    </recommendedName>
</protein>
<accession>A0A5C1Y9V8</accession>
<gene>
    <name evidence="1" type="ORF">FLP10_00025</name>
</gene>
<keyword evidence="2" id="KW-1185">Reference proteome</keyword>
<organism evidence="1 2">
    <name type="scientific">Agromyces intestinalis</name>
    <dbReference type="NCBI Taxonomy" id="2592652"/>
    <lineage>
        <taxon>Bacteria</taxon>
        <taxon>Bacillati</taxon>
        <taxon>Actinomycetota</taxon>
        <taxon>Actinomycetes</taxon>
        <taxon>Micrococcales</taxon>
        <taxon>Microbacteriaceae</taxon>
        <taxon>Agromyces</taxon>
    </lineage>
</organism>
<name>A0A5C1Y9V8_9MICO</name>
<dbReference type="EMBL" id="CP043505">
    <property type="protein sequence ID" value="QEO12983.1"/>
    <property type="molecule type" value="Genomic_DNA"/>
</dbReference>
<dbReference type="KEGG" id="ail:FLP10_00025"/>
<dbReference type="RefSeq" id="WP_149159008.1">
    <property type="nucleotide sequence ID" value="NZ_CP043505.1"/>
</dbReference>
<reference evidence="1 2" key="1">
    <citation type="submission" date="2019-09" db="EMBL/GenBank/DDBJ databases">
        <title>Genome sequencing of strain KACC 19306.</title>
        <authorList>
            <person name="Heo J."/>
            <person name="Kim S.-J."/>
            <person name="Kim J.-S."/>
            <person name="Hong S.-B."/>
            <person name="Kwon S.-W."/>
        </authorList>
    </citation>
    <scope>NUCLEOTIDE SEQUENCE [LARGE SCALE GENOMIC DNA]</scope>
    <source>
        <strain evidence="1 2">KACC 19306</strain>
    </source>
</reference>
<dbReference type="Proteomes" id="UP000324678">
    <property type="component" value="Chromosome"/>
</dbReference>